<evidence type="ECO:0000259" key="13">
    <source>
        <dbReference type="PROSITE" id="PS50262"/>
    </source>
</evidence>
<dbReference type="SUPFAM" id="SSF81321">
    <property type="entry name" value="Family A G protein-coupled receptor-like"/>
    <property type="match status" value="1"/>
</dbReference>
<sequence>MNTIYTHVIIKSICSSQTGIGISANIFLLLLHICMAIQDCRVKPTELITCHLSLIHIVMLLIALNFVSPEFFELLNLQNKFKCKALFYIHRVMRGLSICSTCFLSVLQAVTISPSNDWLVKIKHILTNYIIHVLLFLWSLNLSFNSDVILYTVVYSNMSQRNLLSVSEYCSLAPRNSTVNKVFFTLALFRDVFFVGVMLLSSAYMVLLLFRHRRQSLHLHRTSLSPRSSPEQRAKQTILLLVSCFVITYWMNLVISSFSTLLWMYNPVLLSVQKFVLNIYAAVCPVIQIAFHNRISDTVQNMYWKCHQLLTI</sequence>
<evidence type="ECO:0000256" key="10">
    <source>
        <dbReference type="ARBA" id="ARBA00023170"/>
    </source>
</evidence>
<evidence type="ECO:0000256" key="1">
    <source>
        <dbReference type="ARBA" id="ARBA00004651"/>
    </source>
</evidence>
<evidence type="ECO:0000256" key="3">
    <source>
        <dbReference type="ARBA" id="ARBA00022475"/>
    </source>
</evidence>
<evidence type="ECO:0000256" key="6">
    <source>
        <dbReference type="ARBA" id="ARBA00022989"/>
    </source>
</evidence>
<evidence type="ECO:0000256" key="11">
    <source>
        <dbReference type="ARBA" id="ARBA00023224"/>
    </source>
</evidence>
<dbReference type="Pfam" id="PF03402">
    <property type="entry name" value="V1R"/>
    <property type="match status" value="1"/>
</dbReference>
<evidence type="ECO:0000313" key="15">
    <source>
        <dbReference type="EMBL" id="AWV50185.1"/>
    </source>
</evidence>
<reference evidence="14" key="1">
    <citation type="submission" date="2017-05" db="EMBL/GenBank/DDBJ databases">
        <authorList>
            <person name="Jiao H."/>
            <person name="Zhao H."/>
        </authorList>
    </citation>
    <scope>NUCLEOTIDE SEQUENCE</scope>
    <source>
        <strain evidence="14">B3-1</strain>
        <strain evidence="15">C5-1</strain>
        <tissue evidence="14">Muscle</tissue>
    </source>
</reference>
<organism evidence="14">
    <name type="scientific">Nannospalax galili</name>
    <name type="common">Northern Israeli blind subterranean mole rat</name>
    <name type="synonym">Spalax galili</name>
    <dbReference type="NCBI Taxonomy" id="1026970"/>
    <lineage>
        <taxon>Eukaryota</taxon>
        <taxon>Metazoa</taxon>
        <taxon>Chordata</taxon>
        <taxon>Craniata</taxon>
        <taxon>Vertebrata</taxon>
        <taxon>Euteleostomi</taxon>
        <taxon>Mammalia</taxon>
        <taxon>Eutheria</taxon>
        <taxon>Euarchontoglires</taxon>
        <taxon>Glires</taxon>
        <taxon>Rodentia</taxon>
        <taxon>Myomorpha</taxon>
        <taxon>Muroidea</taxon>
        <taxon>Spalacidae</taxon>
        <taxon>Spalacinae</taxon>
        <taxon>Nannospalax</taxon>
    </lineage>
</organism>
<dbReference type="InterPro" id="IPR017452">
    <property type="entry name" value="GPCR_Rhodpsn_7TM"/>
</dbReference>
<evidence type="ECO:0000256" key="7">
    <source>
        <dbReference type="ARBA" id="ARBA00023040"/>
    </source>
</evidence>
<evidence type="ECO:0000256" key="12">
    <source>
        <dbReference type="RuleBase" id="RU364061"/>
    </source>
</evidence>
<feature type="transmembrane region" description="Helical" evidence="12">
    <location>
        <begin position="192"/>
        <end position="210"/>
    </location>
</feature>
<dbReference type="FunFam" id="1.20.1070.10:FF:000051">
    <property type="entry name" value="Vomeronasal type-1 receptor"/>
    <property type="match status" value="1"/>
</dbReference>
<dbReference type="AlphaFoldDB" id="A0A4Y1N672"/>
<evidence type="ECO:0000256" key="2">
    <source>
        <dbReference type="ARBA" id="ARBA00010663"/>
    </source>
</evidence>
<evidence type="ECO:0000256" key="5">
    <source>
        <dbReference type="ARBA" id="ARBA00022692"/>
    </source>
</evidence>
<keyword evidence="10 12" id="KW-0675">Receptor</keyword>
<dbReference type="Gene3D" id="1.20.1070.10">
    <property type="entry name" value="Rhodopsin 7-helix transmembrane proteins"/>
    <property type="match status" value="1"/>
</dbReference>
<proteinExistence type="inferred from homology"/>
<gene>
    <name evidence="14" type="primary">V1R18</name>
</gene>
<feature type="transmembrane region" description="Helical" evidence="12">
    <location>
        <begin position="275"/>
        <end position="295"/>
    </location>
</feature>
<dbReference type="PANTHER" id="PTHR24062">
    <property type="entry name" value="VOMERONASAL TYPE-1 RECEPTOR"/>
    <property type="match status" value="1"/>
</dbReference>
<keyword evidence="11 12" id="KW-0807">Transducer</keyword>
<comment type="similarity">
    <text evidence="2 12">Belongs to the G-protein coupled receptor 1 family.</text>
</comment>
<evidence type="ECO:0000256" key="8">
    <source>
        <dbReference type="ARBA" id="ARBA00023136"/>
    </source>
</evidence>
<feature type="domain" description="G-protein coupled receptors family 1 profile" evidence="13">
    <location>
        <begin position="24"/>
        <end position="288"/>
    </location>
</feature>
<evidence type="ECO:0000256" key="9">
    <source>
        <dbReference type="ARBA" id="ARBA00023157"/>
    </source>
</evidence>
<keyword evidence="5 12" id="KW-0812">Transmembrane</keyword>
<dbReference type="GO" id="GO:0016503">
    <property type="term" value="F:pheromone receptor activity"/>
    <property type="evidence" value="ECO:0007669"/>
    <property type="project" value="InterPro"/>
</dbReference>
<dbReference type="PRINTS" id="PR01534">
    <property type="entry name" value="VOMERONASL1R"/>
</dbReference>
<dbReference type="GO" id="GO:0005886">
    <property type="term" value="C:plasma membrane"/>
    <property type="evidence" value="ECO:0007669"/>
    <property type="project" value="UniProtKB-SubCell"/>
</dbReference>
<dbReference type="EMBL" id="MF119911">
    <property type="protein sequence ID" value="AWV50149.1"/>
    <property type="molecule type" value="Genomic_DNA"/>
</dbReference>
<accession>A0A4Y1N672</accession>
<dbReference type="GO" id="GO:0007606">
    <property type="term" value="P:sensory perception of chemical stimulus"/>
    <property type="evidence" value="ECO:0007669"/>
    <property type="project" value="UniProtKB-ARBA"/>
</dbReference>
<feature type="transmembrane region" description="Helical" evidence="12">
    <location>
        <begin position="49"/>
        <end position="68"/>
    </location>
</feature>
<keyword evidence="3 12" id="KW-1003">Cell membrane</keyword>
<evidence type="ECO:0000256" key="4">
    <source>
        <dbReference type="ARBA" id="ARBA00022507"/>
    </source>
</evidence>
<dbReference type="EMBL" id="MF119947">
    <property type="protein sequence ID" value="AWV50185.1"/>
    <property type="molecule type" value="Genomic_DNA"/>
</dbReference>
<feature type="transmembrane region" description="Helical" evidence="12">
    <location>
        <begin position="125"/>
        <end position="144"/>
    </location>
</feature>
<keyword evidence="8 12" id="KW-0472">Membrane</keyword>
<dbReference type="GO" id="GO:0019236">
    <property type="term" value="P:response to pheromone"/>
    <property type="evidence" value="ECO:0007669"/>
    <property type="project" value="UniProtKB-KW"/>
</dbReference>
<feature type="transmembrane region" description="Helical" evidence="12">
    <location>
        <begin position="237"/>
        <end position="263"/>
    </location>
</feature>
<keyword evidence="9" id="KW-1015">Disulfide bond</keyword>
<dbReference type="PROSITE" id="PS50262">
    <property type="entry name" value="G_PROTEIN_RECEP_F1_2"/>
    <property type="match status" value="1"/>
</dbReference>
<keyword evidence="4 12" id="KW-0589">Pheromone response</keyword>
<comment type="subcellular location">
    <subcellularLocation>
        <location evidence="1 12">Cell membrane</location>
        <topology evidence="1 12">Multi-pass membrane protein</topology>
    </subcellularLocation>
</comment>
<keyword evidence="7 12" id="KW-0297">G-protein coupled receptor</keyword>
<keyword evidence="6 12" id="KW-1133">Transmembrane helix</keyword>
<feature type="transmembrane region" description="Helical" evidence="12">
    <location>
        <begin position="20"/>
        <end position="37"/>
    </location>
</feature>
<name>A0A4Y1N672_NANGA</name>
<dbReference type="InterPro" id="IPR004072">
    <property type="entry name" value="Vmron_rcpt_1"/>
</dbReference>
<evidence type="ECO:0000313" key="14">
    <source>
        <dbReference type="EMBL" id="AWV50149.1"/>
    </source>
</evidence>
<protein>
    <recommendedName>
        <fullName evidence="12">Vomeronasal type-1 receptor</fullName>
    </recommendedName>
</protein>